<dbReference type="RefSeq" id="WP_305893933.1">
    <property type="nucleotide sequence ID" value="NZ_JAUZVZ010000013.1"/>
</dbReference>
<gene>
    <name evidence="2" type="ORF">Q3O60_10745</name>
</gene>
<dbReference type="EMBL" id="JAUZVZ010000013">
    <property type="protein sequence ID" value="MDP4536668.1"/>
    <property type="molecule type" value="Genomic_DNA"/>
</dbReference>
<organism evidence="2 3">
    <name type="scientific">Alkalimonas collagenimarina</name>
    <dbReference type="NCBI Taxonomy" id="400390"/>
    <lineage>
        <taxon>Bacteria</taxon>
        <taxon>Pseudomonadati</taxon>
        <taxon>Pseudomonadota</taxon>
        <taxon>Gammaproteobacteria</taxon>
        <taxon>Alkalimonas</taxon>
    </lineage>
</organism>
<comment type="caution">
    <text evidence="2">The sequence shown here is derived from an EMBL/GenBank/DDBJ whole genome shotgun (WGS) entry which is preliminary data.</text>
</comment>
<evidence type="ECO:0000313" key="3">
    <source>
        <dbReference type="Proteomes" id="UP001231616"/>
    </source>
</evidence>
<proteinExistence type="predicted"/>
<dbReference type="EC" id="1.-.-.-" evidence="2"/>
<keyword evidence="1" id="KW-0732">Signal</keyword>
<name>A0ABT9H063_9GAMM</name>
<dbReference type="PROSITE" id="PS51318">
    <property type="entry name" value="TAT"/>
    <property type="match status" value="1"/>
</dbReference>
<keyword evidence="2" id="KW-0560">Oxidoreductase</keyword>
<dbReference type="Proteomes" id="UP001231616">
    <property type="component" value="Unassembled WGS sequence"/>
</dbReference>
<sequence length="215" mass="23694">MSNSTTNLHRRQTLKLLGAAAASAPLLGFSASSAAVQAKTKGAEVIFSPTDPDLLNPVVHWSMKLTQQELEELAVLVDVIIPADDQSPAASSLGAPGFINEWVSAPYPQQERDLVLVRGGIVWLNAEARKRFNQSFRQLNAMQREQICDDICLESRAKPEHRYGARFFAKVRDLAATAFYTTTEGMADIGYIGNRPMQTFEGPSDEVLRMLKLKS</sequence>
<dbReference type="Pfam" id="PF13618">
    <property type="entry name" value="Gluconate_2-dh3"/>
    <property type="match status" value="1"/>
</dbReference>
<protein>
    <submittedName>
        <fullName evidence="2">Gluconate 2-dehydrogenase subunit 3 family protein</fullName>
        <ecNumber evidence="2">1.-.-.-</ecNumber>
    </submittedName>
</protein>
<feature type="chain" id="PRO_5046156315" evidence="1">
    <location>
        <begin position="35"/>
        <end position="215"/>
    </location>
</feature>
<dbReference type="InterPro" id="IPR006311">
    <property type="entry name" value="TAT_signal"/>
</dbReference>
<evidence type="ECO:0000256" key="1">
    <source>
        <dbReference type="SAM" id="SignalP"/>
    </source>
</evidence>
<feature type="signal peptide" evidence="1">
    <location>
        <begin position="1"/>
        <end position="34"/>
    </location>
</feature>
<accession>A0ABT9H063</accession>
<dbReference type="GO" id="GO:0016491">
    <property type="term" value="F:oxidoreductase activity"/>
    <property type="evidence" value="ECO:0007669"/>
    <property type="project" value="UniProtKB-KW"/>
</dbReference>
<reference evidence="2 3" key="1">
    <citation type="submission" date="2023-08" db="EMBL/GenBank/DDBJ databases">
        <authorList>
            <person name="Joshi A."/>
            <person name="Thite S."/>
        </authorList>
    </citation>
    <scope>NUCLEOTIDE SEQUENCE [LARGE SCALE GENOMIC DNA]</scope>
    <source>
        <strain evidence="2 3">AC40</strain>
    </source>
</reference>
<keyword evidence="3" id="KW-1185">Reference proteome</keyword>
<evidence type="ECO:0000313" key="2">
    <source>
        <dbReference type="EMBL" id="MDP4536668.1"/>
    </source>
</evidence>
<dbReference type="InterPro" id="IPR027056">
    <property type="entry name" value="Gluconate_2DH_su3"/>
</dbReference>